<dbReference type="RefSeq" id="WP_146683159.1">
    <property type="nucleotide sequence ID" value="NZ_CP019646.1"/>
</dbReference>
<dbReference type="EMBL" id="CP019646">
    <property type="protein sequence ID" value="AQQ70930.1"/>
    <property type="molecule type" value="Genomic_DNA"/>
</dbReference>
<organism evidence="2 3">
    <name type="scientific">Limihaloglobus sulfuriphilus</name>
    <dbReference type="NCBI Taxonomy" id="1851148"/>
    <lineage>
        <taxon>Bacteria</taxon>
        <taxon>Pseudomonadati</taxon>
        <taxon>Planctomycetota</taxon>
        <taxon>Phycisphaerae</taxon>
        <taxon>Sedimentisphaerales</taxon>
        <taxon>Sedimentisphaeraceae</taxon>
        <taxon>Limihaloglobus</taxon>
    </lineage>
</organism>
<dbReference type="Proteomes" id="UP000188181">
    <property type="component" value="Chromosome"/>
</dbReference>
<evidence type="ECO:0000313" key="2">
    <source>
        <dbReference type="EMBL" id="AQQ70930.1"/>
    </source>
</evidence>
<reference evidence="3" key="1">
    <citation type="submission" date="2017-02" db="EMBL/GenBank/DDBJ databases">
        <title>Comparative genomics and description of representatives of a novel lineage of planctomycetes thriving in anoxic sediments.</title>
        <authorList>
            <person name="Spring S."/>
            <person name="Bunk B."/>
            <person name="Sproer C."/>
        </authorList>
    </citation>
    <scope>NUCLEOTIDE SEQUENCE [LARGE SCALE GENOMIC DNA]</scope>
    <source>
        <strain evidence="3">SM-Chi-D1</strain>
    </source>
</reference>
<dbReference type="KEGG" id="pbas:SMSP2_01294"/>
<evidence type="ECO:0000313" key="3">
    <source>
        <dbReference type="Proteomes" id="UP000188181"/>
    </source>
</evidence>
<name>A0A1Q2ME34_9BACT</name>
<keyword evidence="1" id="KW-0812">Transmembrane</keyword>
<gene>
    <name evidence="2" type="ORF">SMSP2_01294</name>
</gene>
<protein>
    <submittedName>
        <fullName evidence="2">Uncharacterized protein</fullName>
    </submittedName>
</protein>
<keyword evidence="1" id="KW-1133">Transmembrane helix</keyword>
<proteinExistence type="predicted"/>
<accession>A0A1Q2ME34</accession>
<dbReference type="AlphaFoldDB" id="A0A1Q2ME34"/>
<dbReference type="OrthoDB" id="290367at2"/>
<dbReference type="STRING" id="1851148.SMSP2_01294"/>
<feature type="transmembrane region" description="Helical" evidence="1">
    <location>
        <begin position="6"/>
        <end position="24"/>
    </location>
</feature>
<evidence type="ECO:0000256" key="1">
    <source>
        <dbReference type="SAM" id="Phobius"/>
    </source>
</evidence>
<keyword evidence="1" id="KW-0472">Membrane</keyword>
<keyword evidence="3" id="KW-1185">Reference proteome</keyword>
<sequence length="129" mass="14660">MDVKKIIVFVIICLLLAGSIFWFTRSNNSDYGIESISVDEMIWVKCRNQNCDAEYQMSLQDYLQQTKAPPENPTGAKVAKCKECGQASLDRAIKCPKCGTIFFYGQLKNAYPDKCPKCGFSERQNRVKQ</sequence>